<organism evidence="1 2">
    <name type="scientific">Hydrogenimonas thermophila</name>
    <dbReference type="NCBI Taxonomy" id="223786"/>
    <lineage>
        <taxon>Bacteria</taxon>
        <taxon>Pseudomonadati</taxon>
        <taxon>Campylobacterota</taxon>
        <taxon>Epsilonproteobacteria</taxon>
        <taxon>Campylobacterales</taxon>
        <taxon>Hydrogenimonadaceae</taxon>
        <taxon>Hydrogenimonas</taxon>
    </lineage>
</organism>
<evidence type="ECO:0000313" key="2">
    <source>
        <dbReference type="Proteomes" id="UP000199227"/>
    </source>
</evidence>
<name>A0A1I5LXD6_9BACT</name>
<proteinExistence type="predicted"/>
<dbReference type="Proteomes" id="UP000199227">
    <property type="component" value="Unassembled WGS sequence"/>
</dbReference>
<gene>
    <name evidence="1" type="ORF">SAMN05216234_10469</name>
</gene>
<evidence type="ECO:0000313" key="1">
    <source>
        <dbReference type="EMBL" id="SFP02044.1"/>
    </source>
</evidence>
<dbReference type="Gene3D" id="3.40.50.300">
    <property type="entry name" value="P-loop containing nucleotide triphosphate hydrolases"/>
    <property type="match status" value="1"/>
</dbReference>
<dbReference type="OrthoDB" id="5345420at2"/>
<dbReference type="STRING" id="223786.SAMN05216234_10469"/>
<keyword evidence="2" id="KW-1185">Reference proteome</keyword>
<evidence type="ECO:0008006" key="3">
    <source>
        <dbReference type="Google" id="ProtNLM"/>
    </source>
</evidence>
<dbReference type="EMBL" id="FOXB01000004">
    <property type="protein sequence ID" value="SFP02044.1"/>
    <property type="molecule type" value="Genomic_DNA"/>
</dbReference>
<protein>
    <recommendedName>
        <fullName evidence="3">CobQ/CobB/MinD/ParA nucleotide binding domain-containing protein</fullName>
    </recommendedName>
</protein>
<reference evidence="1 2" key="1">
    <citation type="submission" date="2016-10" db="EMBL/GenBank/DDBJ databases">
        <authorList>
            <person name="de Groot N.N."/>
        </authorList>
    </citation>
    <scope>NUCLEOTIDE SEQUENCE [LARGE SCALE GENOMIC DNA]</scope>
    <source>
        <strain evidence="1 2">EP1-55-1</strain>
    </source>
</reference>
<sequence>MTLVVANTKGGVGKSIISHMVLPVLFLEDDKTINVYEIDDNNRTSLKKNSDNLNFKSIKIKEMEDDIDNVKMDTIINDDSIVNIIDCGGGNDTIAILNHLAKSDMYGLVYIVPVNDDIEQFENTKQTIDLIYSNDKEARIFLIFNRAHSIDFQDVKQQFIAFFGSTQYGIEGRMKDIEERIESEFVLRDSQIYGILKNIYKVTLADEYPKLKYTVEKSRELQEEWARQAKEQGRDYFKKKMSYLRFAKDVLDLVDEIKPLKNMIERID</sequence>
<accession>A0A1I5LXD6</accession>
<dbReference type="SUPFAM" id="SSF52540">
    <property type="entry name" value="P-loop containing nucleoside triphosphate hydrolases"/>
    <property type="match status" value="1"/>
</dbReference>
<dbReference type="InterPro" id="IPR027417">
    <property type="entry name" value="P-loop_NTPase"/>
</dbReference>
<dbReference type="RefSeq" id="WP_092910816.1">
    <property type="nucleotide sequence ID" value="NZ_FOXB01000004.1"/>
</dbReference>
<dbReference type="AlphaFoldDB" id="A0A1I5LXD6"/>